<proteinExistence type="predicted"/>
<gene>
    <name evidence="1" type="ORF">H9736_07920</name>
</gene>
<comment type="caution">
    <text evidence="1">The sequence shown here is derived from an EMBL/GenBank/DDBJ whole genome shotgun (WGS) entry which is preliminary data.</text>
</comment>
<name>A0A9D2B7I3_9FIRM</name>
<reference evidence="1" key="2">
    <citation type="submission" date="2021-04" db="EMBL/GenBank/DDBJ databases">
        <authorList>
            <person name="Gilroy R."/>
        </authorList>
    </citation>
    <scope>NUCLEOTIDE SEQUENCE</scope>
    <source>
        <strain evidence="1">CHK188-5543</strain>
    </source>
</reference>
<dbReference type="AlphaFoldDB" id="A0A9D2B7I3"/>
<reference evidence="1" key="1">
    <citation type="journal article" date="2021" name="PeerJ">
        <title>Extensive microbial diversity within the chicken gut microbiome revealed by metagenomics and culture.</title>
        <authorList>
            <person name="Gilroy R."/>
            <person name="Ravi A."/>
            <person name="Getino M."/>
            <person name="Pursley I."/>
            <person name="Horton D.L."/>
            <person name="Alikhan N.F."/>
            <person name="Baker D."/>
            <person name="Gharbi K."/>
            <person name="Hall N."/>
            <person name="Watson M."/>
            <person name="Adriaenssens E.M."/>
            <person name="Foster-Nyarko E."/>
            <person name="Jarju S."/>
            <person name="Secka A."/>
            <person name="Antonio M."/>
            <person name="Oren A."/>
            <person name="Chaudhuri R.R."/>
            <person name="La Ragione R."/>
            <person name="Hildebrand F."/>
            <person name="Pallen M.J."/>
        </authorList>
    </citation>
    <scope>NUCLEOTIDE SEQUENCE</scope>
    <source>
        <strain evidence="1">CHK188-5543</strain>
    </source>
</reference>
<evidence type="ECO:0000313" key="2">
    <source>
        <dbReference type="Proteomes" id="UP000886800"/>
    </source>
</evidence>
<protein>
    <submittedName>
        <fullName evidence="1">Uncharacterized protein</fullName>
    </submittedName>
</protein>
<sequence>MRLMHTPLPDFYEKLKNAAKRLRPETEVSIRGLENIKTAKLASLRVGRVENEILELTQDPEVAKIEVVLMDRLPETARTVVVKSYDKNGVGKKAILENIYITIPAVDCEVEDMQEVEDRRGALAVADPV</sequence>
<dbReference type="EMBL" id="DXES01000169">
    <property type="protein sequence ID" value="HIX66160.1"/>
    <property type="molecule type" value="Genomic_DNA"/>
</dbReference>
<accession>A0A9D2B7I3</accession>
<organism evidence="1 2">
    <name type="scientific">Candidatus Anaerotruncus excrementipullorum</name>
    <dbReference type="NCBI Taxonomy" id="2838465"/>
    <lineage>
        <taxon>Bacteria</taxon>
        <taxon>Bacillati</taxon>
        <taxon>Bacillota</taxon>
        <taxon>Clostridia</taxon>
        <taxon>Eubacteriales</taxon>
        <taxon>Oscillospiraceae</taxon>
        <taxon>Anaerotruncus</taxon>
    </lineage>
</organism>
<dbReference type="Proteomes" id="UP000886800">
    <property type="component" value="Unassembled WGS sequence"/>
</dbReference>
<evidence type="ECO:0000313" key="1">
    <source>
        <dbReference type="EMBL" id="HIX66160.1"/>
    </source>
</evidence>